<dbReference type="EMBL" id="ML769419">
    <property type="protein sequence ID" value="KAE9404115.1"/>
    <property type="molecule type" value="Genomic_DNA"/>
</dbReference>
<dbReference type="AlphaFoldDB" id="A0A6A4I5S2"/>
<proteinExistence type="predicted"/>
<sequence length="261" mass="29744">MPSNGSYAPQSYRPSPIALPESVAAWQKEFLKPAIESQLYPYLDCAKRLFDHDRNEANTDEEQQHSADKYTKRRSEIEGVAKQHLQMYTANECRRLGLCQSEGTRWIPLQRINILLPHGTSEALIRTSRIFPILPRFPPVLPSVYITESLTAFHVSTTPSHSVTAEVSEDRNQGSDDGTLVSDNGSDAGQLSDTGIDEVAVAAYFDRQEELLLNRERDVQDWEQQLHSEQEQLAMRESEIDAKQFELQKKEQEAWLRELGN</sequence>
<protein>
    <submittedName>
        <fullName evidence="3">Uncharacterized protein</fullName>
    </submittedName>
</protein>
<evidence type="ECO:0000313" key="4">
    <source>
        <dbReference type="Proteomes" id="UP000799118"/>
    </source>
</evidence>
<feature type="coiled-coil region" evidence="1">
    <location>
        <begin position="205"/>
        <end position="239"/>
    </location>
</feature>
<evidence type="ECO:0000256" key="2">
    <source>
        <dbReference type="SAM" id="MobiDB-lite"/>
    </source>
</evidence>
<accession>A0A6A4I5S2</accession>
<feature type="compositionally biased region" description="Polar residues" evidence="2">
    <location>
        <begin position="181"/>
        <end position="192"/>
    </location>
</feature>
<feature type="region of interest" description="Disordered" evidence="2">
    <location>
        <begin position="158"/>
        <end position="192"/>
    </location>
</feature>
<organism evidence="3 4">
    <name type="scientific">Gymnopus androsaceus JB14</name>
    <dbReference type="NCBI Taxonomy" id="1447944"/>
    <lineage>
        <taxon>Eukaryota</taxon>
        <taxon>Fungi</taxon>
        <taxon>Dikarya</taxon>
        <taxon>Basidiomycota</taxon>
        <taxon>Agaricomycotina</taxon>
        <taxon>Agaricomycetes</taxon>
        <taxon>Agaricomycetidae</taxon>
        <taxon>Agaricales</taxon>
        <taxon>Marasmiineae</taxon>
        <taxon>Omphalotaceae</taxon>
        <taxon>Gymnopus</taxon>
    </lineage>
</organism>
<name>A0A6A4I5S2_9AGAR</name>
<keyword evidence="4" id="KW-1185">Reference proteome</keyword>
<evidence type="ECO:0000313" key="3">
    <source>
        <dbReference type="EMBL" id="KAE9404115.1"/>
    </source>
</evidence>
<reference evidence="3" key="1">
    <citation type="journal article" date="2019" name="Environ. Microbiol.">
        <title>Fungal ecological strategies reflected in gene transcription - a case study of two litter decomposers.</title>
        <authorList>
            <person name="Barbi F."/>
            <person name="Kohler A."/>
            <person name="Barry K."/>
            <person name="Baskaran P."/>
            <person name="Daum C."/>
            <person name="Fauchery L."/>
            <person name="Ihrmark K."/>
            <person name="Kuo A."/>
            <person name="LaButti K."/>
            <person name="Lipzen A."/>
            <person name="Morin E."/>
            <person name="Grigoriev I.V."/>
            <person name="Henrissat B."/>
            <person name="Lindahl B."/>
            <person name="Martin F."/>
        </authorList>
    </citation>
    <scope>NUCLEOTIDE SEQUENCE</scope>
    <source>
        <strain evidence="3">JB14</strain>
    </source>
</reference>
<evidence type="ECO:0000256" key="1">
    <source>
        <dbReference type="SAM" id="Coils"/>
    </source>
</evidence>
<keyword evidence="1" id="KW-0175">Coiled coil</keyword>
<dbReference type="Proteomes" id="UP000799118">
    <property type="component" value="Unassembled WGS sequence"/>
</dbReference>
<gene>
    <name evidence="3" type="ORF">BT96DRAFT_935886</name>
</gene>